<sequence length="222" mass="24823">MASEQAAAMERDFLFCSVCGTLLTFDSIRYASCPLCGFKRRAKELEGKETRYTVTAEDIRRELKIQPFVILESAPVRETAVRKYPVNATMKKQNIDNFRTVEQMREQRTNTRAQNAGTGGRKGIEGLYDHFYRHGAKEISCFDLTNVTWTMVLTIFCHLITDVEDMSPTPSPSHLSFSLSSTSASSAARRQPFSFPQPLAAAPLHPSASHPLLRRPFASAIG</sequence>
<gene>
    <name evidence="1" type="ORF">U9M48_010302</name>
</gene>
<organism evidence="1 2">
    <name type="scientific">Paspalum notatum var. saurae</name>
    <dbReference type="NCBI Taxonomy" id="547442"/>
    <lineage>
        <taxon>Eukaryota</taxon>
        <taxon>Viridiplantae</taxon>
        <taxon>Streptophyta</taxon>
        <taxon>Embryophyta</taxon>
        <taxon>Tracheophyta</taxon>
        <taxon>Spermatophyta</taxon>
        <taxon>Magnoliopsida</taxon>
        <taxon>Liliopsida</taxon>
        <taxon>Poales</taxon>
        <taxon>Poaceae</taxon>
        <taxon>PACMAD clade</taxon>
        <taxon>Panicoideae</taxon>
        <taxon>Andropogonodae</taxon>
        <taxon>Paspaleae</taxon>
        <taxon>Paspalinae</taxon>
        <taxon>Paspalum</taxon>
    </lineage>
</organism>
<evidence type="ECO:0000313" key="1">
    <source>
        <dbReference type="EMBL" id="WVZ60255.1"/>
    </source>
</evidence>
<dbReference type="EMBL" id="CP144746">
    <property type="protein sequence ID" value="WVZ60255.1"/>
    <property type="molecule type" value="Genomic_DNA"/>
</dbReference>
<keyword evidence="2" id="KW-1185">Reference proteome</keyword>
<name>A0AAQ3ST67_PASNO</name>
<dbReference type="Proteomes" id="UP001341281">
    <property type="component" value="Chromosome 02"/>
</dbReference>
<evidence type="ECO:0000313" key="2">
    <source>
        <dbReference type="Proteomes" id="UP001341281"/>
    </source>
</evidence>
<proteinExistence type="predicted"/>
<dbReference type="AlphaFoldDB" id="A0AAQ3ST67"/>
<reference evidence="1 2" key="1">
    <citation type="submission" date="2024-02" db="EMBL/GenBank/DDBJ databases">
        <title>High-quality chromosome-scale genome assembly of Pensacola bahiagrass (Paspalum notatum Flugge var. saurae).</title>
        <authorList>
            <person name="Vega J.M."/>
            <person name="Podio M."/>
            <person name="Orjuela J."/>
            <person name="Siena L.A."/>
            <person name="Pessino S.C."/>
            <person name="Combes M.C."/>
            <person name="Mariac C."/>
            <person name="Albertini E."/>
            <person name="Pupilli F."/>
            <person name="Ortiz J.P.A."/>
            <person name="Leblanc O."/>
        </authorList>
    </citation>
    <scope>NUCLEOTIDE SEQUENCE [LARGE SCALE GENOMIC DNA]</scope>
    <source>
        <strain evidence="1">R1</strain>
        <tissue evidence="1">Leaf</tissue>
    </source>
</reference>
<accession>A0AAQ3ST67</accession>
<protein>
    <submittedName>
        <fullName evidence="1">Uncharacterized protein</fullName>
    </submittedName>
</protein>